<feature type="compositionally biased region" description="Basic and acidic residues" evidence="5">
    <location>
        <begin position="87"/>
        <end position="100"/>
    </location>
</feature>
<dbReference type="InterPro" id="IPR017923">
    <property type="entry name" value="TFIIS_N"/>
</dbReference>
<dbReference type="GeneID" id="117365445"/>
<keyword evidence="8" id="KW-1185">Reference proteome</keyword>
<evidence type="ECO:0000313" key="9">
    <source>
        <dbReference type="RefSeq" id="XP_033811809.1"/>
    </source>
</evidence>
<sequence length="761" mass="86563">MPAVEMAESVLEVVGRLQSRLSANSEPKKLLKSLKRLAELPVTVEILVETGVGKTVNSLRKHECVGDFAKTLVARWKKLVPQEVERNNVASEEREYDKSSSRKRPRAPSPKCKSDIDDDLGKSFQQYPGQGDRGKKQKKYSDTDRIAGYSSSEGREDGNWCQPFMDHYSNPEYSDDEQGQLVEPLSSPPDLNRDHYRLEAQENQCHRKANRSQEKSQIQTLEKGTPGQCKEHKSPHKEKHRADSKGDDKSSKKEHHRDVPSAVSKQEKLQTLDSGGQTSKKNKHRESGLVFTSSGKERPQPCTEELSDTVIKEKQKDPKKFTSATELKLSSEKDMDFSYKDKQKVEKSKRHEGKSKSSDTTEQQKKSVLFSPNLEEVELDDEYEQPTMSFESYLSYDQPQKKKKKLVHSLAPVSEKEGRNSKRTGSKTSSKSSDSSKKLKDQKRICDQETKKRQSSPTKPKKMKIDVVPALPDIPLPPIQPNYRPLPSIEAVPFYPQKKKVLFSAAEHEDTAGFTGRRLNSKMQVYSGSKTTCLPKMMSLYQQCIRVLANNIDSIYEVGGVPYSVLEPVLEKCTPEQLYRIEECNHVLVEDTDRLWMNHCQRDFKKEKAEEFESWREMYLRLHDAREQRLLMLTQNIRSAHANKPKGRQAKMAFVNSVAKPPRDVRRRQEKFGTGGTAIMEKTRIKPVIFTPVSSGSISIPVTAQTENQEIYDGPSTSTHSVAPVNSVTPAAHDPRRPQVKKIAPMMAKTIKAFKNRFSRR</sequence>
<feature type="compositionally biased region" description="Basic and acidic residues" evidence="5">
    <location>
        <begin position="240"/>
        <end position="270"/>
    </location>
</feature>
<organism evidence="8 9">
    <name type="scientific">Geotrypetes seraphini</name>
    <name type="common">Gaboon caecilian</name>
    <name type="synonym">Caecilia seraphini</name>
    <dbReference type="NCBI Taxonomy" id="260995"/>
    <lineage>
        <taxon>Eukaryota</taxon>
        <taxon>Metazoa</taxon>
        <taxon>Chordata</taxon>
        <taxon>Craniata</taxon>
        <taxon>Vertebrata</taxon>
        <taxon>Euteleostomi</taxon>
        <taxon>Amphibia</taxon>
        <taxon>Gymnophiona</taxon>
        <taxon>Geotrypetes</taxon>
    </lineage>
</organism>
<proteinExistence type="predicted"/>
<feature type="compositionally biased region" description="Polar residues" evidence="5">
    <location>
        <begin position="712"/>
        <end position="729"/>
    </location>
</feature>
<keyword evidence="3 4" id="KW-0539">Nucleus</keyword>
<evidence type="ECO:0000259" key="7">
    <source>
        <dbReference type="PROSITE" id="PS51319"/>
    </source>
</evidence>
<dbReference type="InterPro" id="IPR051870">
    <property type="entry name" value="Elongin-A_domain"/>
</dbReference>
<comment type="subcellular location">
    <subcellularLocation>
        <location evidence="1 4">Nucleus</location>
    </subcellularLocation>
</comment>
<dbReference type="PANTHER" id="PTHR15141:SF75">
    <property type="entry name" value="ELONGIN-A"/>
    <property type="match status" value="1"/>
</dbReference>
<evidence type="ECO:0000259" key="6">
    <source>
        <dbReference type="PROSITE" id="PS50181"/>
    </source>
</evidence>
<dbReference type="SUPFAM" id="SSF47676">
    <property type="entry name" value="Conserved domain common to transcription factors TFIIS, elongin A, CRSP70"/>
    <property type="match status" value="1"/>
</dbReference>
<feature type="compositionally biased region" description="Basic and acidic residues" evidence="5">
    <location>
        <begin position="354"/>
        <end position="365"/>
    </location>
</feature>
<dbReference type="Pfam" id="PF06881">
    <property type="entry name" value="Elongin_A"/>
    <property type="match status" value="1"/>
</dbReference>
<dbReference type="InterPro" id="IPR001810">
    <property type="entry name" value="F-box_dom"/>
</dbReference>
<dbReference type="CTD" id="6924"/>
<dbReference type="InterPro" id="IPR010684">
    <property type="entry name" value="RNA_pol_II_trans_fac_SIII_A"/>
</dbReference>
<accession>A0A6P8S1Y2</accession>
<protein>
    <recommendedName>
        <fullName evidence="2">Elongin-A</fullName>
    </recommendedName>
</protein>
<feature type="compositionally biased region" description="Basic and acidic residues" evidence="5">
    <location>
        <begin position="434"/>
        <end position="452"/>
    </location>
</feature>
<dbReference type="Proteomes" id="UP000515159">
    <property type="component" value="Chromosome 8"/>
</dbReference>
<feature type="domain" description="TFIIS N-terminal" evidence="7">
    <location>
        <begin position="8"/>
        <end position="83"/>
    </location>
</feature>
<feature type="compositionally biased region" description="Basic and acidic residues" evidence="5">
    <location>
        <begin position="329"/>
        <end position="346"/>
    </location>
</feature>
<dbReference type="KEGG" id="gsh:117365445"/>
<evidence type="ECO:0000256" key="4">
    <source>
        <dbReference type="PROSITE-ProRule" id="PRU00649"/>
    </source>
</evidence>
<name>A0A6P8S1Y2_GEOSA</name>
<feature type="compositionally biased region" description="Polar residues" evidence="5">
    <location>
        <begin position="386"/>
        <end position="398"/>
    </location>
</feature>
<feature type="region of interest" description="Disordered" evidence="5">
    <location>
        <begin position="87"/>
        <end position="463"/>
    </location>
</feature>
<feature type="compositionally biased region" description="Basic and acidic residues" evidence="5">
    <location>
        <begin position="310"/>
        <end position="320"/>
    </location>
</feature>
<evidence type="ECO:0000256" key="1">
    <source>
        <dbReference type="ARBA" id="ARBA00004123"/>
    </source>
</evidence>
<reference evidence="9" key="1">
    <citation type="submission" date="2025-08" db="UniProtKB">
        <authorList>
            <consortium name="RefSeq"/>
        </authorList>
    </citation>
    <scope>IDENTIFICATION</scope>
</reference>
<dbReference type="PROSITE" id="PS51319">
    <property type="entry name" value="TFIIS_N"/>
    <property type="match status" value="1"/>
</dbReference>
<dbReference type="OrthoDB" id="21513at2759"/>
<dbReference type="RefSeq" id="XP_033811809.1">
    <property type="nucleotide sequence ID" value="XM_033955918.1"/>
</dbReference>
<feature type="compositionally biased region" description="Basic and acidic residues" evidence="5">
    <location>
        <begin position="191"/>
        <end position="200"/>
    </location>
</feature>
<feature type="compositionally biased region" description="Acidic residues" evidence="5">
    <location>
        <begin position="375"/>
        <end position="384"/>
    </location>
</feature>
<evidence type="ECO:0000256" key="3">
    <source>
        <dbReference type="ARBA" id="ARBA00023242"/>
    </source>
</evidence>
<feature type="domain" description="F-box" evidence="6">
    <location>
        <begin position="555"/>
        <end position="599"/>
    </location>
</feature>
<evidence type="ECO:0000256" key="2">
    <source>
        <dbReference type="ARBA" id="ARBA00021346"/>
    </source>
</evidence>
<feature type="compositionally biased region" description="Basic and acidic residues" evidence="5">
    <location>
        <begin position="112"/>
        <end position="121"/>
    </location>
</feature>
<evidence type="ECO:0000313" key="8">
    <source>
        <dbReference type="Proteomes" id="UP000515159"/>
    </source>
</evidence>
<feature type="region of interest" description="Disordered" evidence="5">
    <location>
        <begin position="712"/>
        <end position="738"/>
    </location>
</feature>
<dbReference type="InParanoid" id="A0A6P8S1Y2"/>
<dbReference type="Gene3D" id="6.10.250.3180">
    <property type="match status" value="1"/>
</dbReference>
<dbReference type="Pfam" id="PF08711">
    <property type="entry name" value="Med26"/>
    <property type="match status" value="1"/>
</dbReference>
<dbReference type="InterPro" id="IPR003617">
    <property type="entry name" value="TFIIS/CRSP70_N_sub"/>
</dbReference>
<dbReference type="AlphaFoldDB" id="A0A6P8S1Y2"/>
<evidence type="ECO:0000256" key="5">
    <source>
        <dbReference type="SAM" id="MobiDB-lite"/>
    </source>
</evidence>
<dbReference type="GO" id="GO:0070449">
    <property type="term" value="C:elongin complex"/>
    <property type="evidence" value="ECO:0007669"/>
    <property type="project" value="InterPro"/>
</dbReference>
<dbReference type="SMART" id="SM00509">
    <property type="entry name" value="TFS2N"/>
    <property type="match status" value="1"/>
</dbReference>
<dbReference type="InterPro" id="IPR035441">
    <property type="entry name" value="TFIIS/LEDGF_dom_sf"/>
</dbReference>
<dbReference type="CDD" id="cd00183">
    <property type="entry name" value="TFIIS_I"/>
    <property type="match status" value="1"/>
</dbReference>
<dbReference type="PROSITE" id="PS50181">
    <property type="entry name" value="FBOX"/>
    <property type="match status" value="1"/>
</dbReference>
<gene>
    <name evidence="9" type="primary">ELOA</name>
</gene>
<dbReference type="PANTHER" id="PTHR15141">
    <property type="entry name" value="TRANSCRIPTION ELONGATION FACTOR B POLYPEPTIDE 3"/>
    <property type="match status" value="1"/>
</dbReference>
<dbReference type="FunCoup" id="A0A6P8S1Y2">
    <property type="interactions" value="2283"/>
</dbReference>
<dbReference type="GO" id="GO:0006368">
    <property type="term" value="P:transcription elongation by RNA polymerase II"/>
    <property type="evidence" value="ECO:0007669"/>
    <property type="project" value="InterPro"/>
</dbReference>
<dbReference type="Gene3D" id="1.20.930.10">
    <property type="entry name" value="Conserved domain common to transcription factors TFIIS, elongin A, CRSP70"/>
    <property type="match status" value="1"/>
</dbReference>